<organism evidence="2 3">
    <name type="scientific">Trema orientale</name>
    <name type="common">Charcoal tree</name>
    <name type="synonym">Celtis orientalis</name>
    <dbReference type="NCBI Taxonomy" id="63057"/>
    <lineage>
        <taxon>Eukaryota</taxon>
        <taxon>Viridiplantae</taxon>
        <taxon>Streptophyta</taxon>
        <taxon>Embryophyta</taxon>
        <taxon>Tracheophyta</taxon>
        <taxon>Spermatophyta</taxon>
        <taxon>Magnoliopsida</taxon>
        <taxon>eudicotyledons</taxon>
        <taxon>Gunneridae</taxon>
        <taxon>Pentapetalae</taxon>
        <taxon>rosids</taxon>
        <taxon>fabids</taxon>
        <taxon>Rosales</taxon>
        <taxon>Cannabaceae</taxon>
        <taxon>Trema</taxon>
    </lineage>
</organism>
<feature type="transmembrane region" description="Helical" evidence="1">
    <location>
        <begin position="102"/>
        <end position="121"/>
    </location>
</feature>
<evidence type="ECO:0000313" key="2">
    <source>
        <dbReference type="EMBL" id="PON47416.1"/>
    </source>
</evidence>
<keyword evidence="1" id="KW-1133">Transmembrane helix</keyword>
<protein>
    <submittedName>
        <fullName evidence="2">Uncharacterized protein</fullName>
    </submittedName>
</protein>
<feature type="non-terminal residue" evidence="2">
    <location>
        <position position="1"/>
    </location>
</feature>
<name>A0A2P5BF83_TREOI</name>
<dbReference type="EMBL" id="JXTC01000535">
    <property type="protein sequence ID" value="PON47416.1"/>
    <property type="molecule type" value="Genomic_DNA"/>
</dbReference>
<keyword evidence="1" id="KW-0812">Transmembrane</keyword>
<dbReference type="InParanoid" id="A0A2P5BF83"/>
<evidence type="ECO:0000313" key="3">
    <source>
        <dbReference type="Proteomes" id="UP000237000"/>
    </source>
</evidence>
<keyword evidence="3" id="KW-1185">Reference proteome</keyword>
<keyword evidence="1" id="KW-0472">Membrane</keyword>
<evidence type="ECO:0000256" key="1">
    <source>
        <dbReference type="SAM" id="Phobius"/>
    </source>
</evidence>
<dbReference type="AlphaFoldDB" id="A0A2P5BF83"/>
<sequence>RLQKSSKRGQTCFAVGPFNSADNFPSHFPWLLSSSIEREKEREREKVKEVCYWKLSKSSYLRVFSYIEKGSGFFNSSYTQIYIFFFCYILRRRLEASVRKTLFIYRLMKICGNLFIHRFALKGV</sequence>
<proteinExistence type="predicted"/>
<gene>
    <name evidence="2" type="ORF">TorRG33x02_323370</name>
</gene>
<accession>A0A2P5BF83</accession>
<dbReference type="Proteomes" id="UP000237000">
    <property type="component" value="Unassembled WGS sequence"/>
</dbReference>
<reference evidence="3" key="1">
    <citation type="submission" date="2016-06" db="EMBL/GenBank/DDBJ databases">
        <title>Parallel loss of symbiosis genes in relatives of nitrogen-fixing non-legume Parasponia.</title>
        <authorList>
            <person name="Van Velzen R."/>
            <person name="Holmer R."/>
            <person name="Bu F."/>
            <person name="Rutten L."/>
            <person name="Van Zeijl A."/>
            <person name="Liu W."/>
            <person name="Santuari L."/>
            <person name="Cao Q."/>
            <person name="Sharma T."/>
            <person name="Shen D."/>
            <person name="Roswanjaya Y."/>
            <person name="Wardhani T."/>
            <person name="Kalhor M.S."/>
            <person name="Jansen J."/>
            <person name="Van den Hoogen J."/>
            <person name="Gungor B."/>
            <person name="Hartog M."/>
            <person name="Hontelez J."/>
            <person name="Verver J."/>
            <person name="Yang W.-C."/>
            <person name="Schijlen E."/>
            <person name="Repin R."/>
            <person name="Schilthuizen M."/>
            <person name="Schranz E."/>
            <person name="Heidstra R."/>
            <person name="Miyata K."/>
            <person name="Fedorova E."/>
            <person name="Kohlen W."/>
            <person name="Bisseling T."/>
            <person name="Smit S."/>
            <person name="Geurts R."/>
        </authorList>
    </citation>
    <scope>NUCLEOTIDE SEQUENCE [LARGE SCALE GENOMIC DNA]</scope>
    <source>
        <strain evidence="3">cv. RG33-2</strain>
    </source>
</reference>
<comment type="caution">
    <text evidence="2">The sequence shown here is derived from an EMBL/GenBank/DDBJ whole genome shotgun (WGS) entry which is preliminary data.</text>
</comment>